<dbReference type="InterPro" id="IPR009057">
    <property type="entry name" value="Homeodomain-like_sf"/>
</dbReference>
<gene>
    <name evidence="6" type="ORF">H9L12_01230</name>
</gene>
<feature type="domain" description="HTH tetR-type" evidence="5">
    <location>
        <begin position="15"/>
        <end position="75"/>
    </location>
</feature>
<dbReference type="Pfam" id="PF00440">
    <property type="entry name" value="TetR_N"/>
    <property type="match status" value="1"/>
</dbReference>
<dbReference type="PROSITE" id="PS01081">
    <property type="entry name" value="HTH_TETR_1"/>
    <property type="match status" value="1"/>
</dbReference>
<dbReference type="AlphaFoldDB" id="A0A7G9SBR6"/>
<dbReference type="InterPro" id="IPR001647">
    <property type="entry name" value="HTH_TetR"/>
</dbReference>
<dbReference type="InterPro" id="IPR011075">
    <property type="entry name" value="TetR_C"/>
</dbReference>
<keyword evidence="1" id="KW-0805">Transcription regulation</keyword>
<dbReference type="Proteomes" id="UP000515955">
    <property type="component" value="Chromosome"/>
</dbReference>
<accession>A0A7G9SBR6</accession>
<dbReference type="RefSeq" id="WP_187542283.1">
    <property type="nucleotide sequence ID" value="NZ_CP060717.1"/>
</dbReference>
<dbReference type="SUPFAM" id="SSF48498">
    <property type="entry name" value="Tetracyclin repressor-like, C-terminal domain"/>
    <property type="match status" value="1"/>
</dbReference>
<evidence type="ECO:0000259" key="5">
    <source>
        <dbReference type="PROSITE" id="PS50977"/>
    </source>
</evidence>
<dbReference type="EMBL" id="CP060717">
    <property type="protein sequence ID" value="QNN65291.1"/>
    <property type="molecule type" value="Genomic_DNA"/>
</dbReference>
<keyword evidence="2 4" id="KW-0238">DNA-binding</keyword>
<dbReference type="SUPFAM" id="SSF46689">
    <property type="entry name" value="Homeodomain-like"/>
    <property type="match status" value="1"/>
</dbReference>
<proteinExistence type="predicted"/>
<evidence type="ECO:0000256" key="3">
    <source>
        <dbReference type="ARBA" id="ARBA00023163"/>
    </source>
</evidence>
<dbReference type="Pfam" id="PF16925">
    <property type="entry name" value="TetR_C_13"/>
    <property type="match status" value="1"/>
</dbReference>
<dbReference type="PANTHER" id="PTHR47506:SF1">
    <property type="entry name" value="HTH-TYPE TRANSCRIPTIONAL REGULATOR YJDC"/>
    <property type="match status" value="1"/>
</dbReference>
<organism evidence="6 7">
    <name type="scientific">Sphingomonas rhizophila</name>
    <dbReference type="NCBI Taxonomy" id="2071607"/>
    <lineage>
        <taxon>Bacteria</taxon>
        <taxon>Pseudomonadati</taxon>
        <taxon>Pseudomonadota</taxon>
        <taxon>Alphaproteobacteria</taxon>
        <taxon>Sphingomonadales</taxon>
        <taxon>Sphingomonadaceae</taxon>
        <taxon>Sphingomonas</taxon>
    </lineage>
</organism>
<evidence type="ECO:0000256" key="2">
    <source>
        <dbReference type="ARBA" id="ARBA00023125"/>
    </source>
</evidence>
<keyword evidence="3" id="KW-0804">Transcription</keyword>
<evidence type="ECO:0000313" key="7">
    <source>
        <dbReference type="Proteomes" id="UP000515955"/>
    </source>
</evidence>
<reference evidence="6 7" key="1">
    <citation type="submission" date="2020-08" db="EMBL/GenBank/DDBJ databases">
        <title>Genome sequence of Sphingomonas rhizophila KACC 19189T.</title>
        <authorList>
            <person name="Hyun D.-W."/>
            <person name="Bae J.-W."/>
        </authorList>
    </citation>
    <scope>NUCLEOTIDE SEQUENCE [LARGE SCALE GENOMIC DNA]</scope>
    <source>
        <strain evidence="6 7">KACC 19189</strain>
    </source>
</reference>
<dbReference type="PROSITE" id="PS50977">
    <property type="entry name" value="HTH_TETR_2"/>
    <property type="match status" value="1"/>
</dbReference>
<dbReference type="InterPro" id="IPR023772">
    <property type="entry name" value="DNA-bd_HTH_TetR-type_CS"/>
</dbReference>
<feature type="DNA-binding region" description="H-T-H motif" evidence="4">
    <location>
        <begin position="38"/>
        <end position="57"/>
    </location>
</feature>
<dbReference type="PANTHER" id="PTHR47506">
    <property type="entry name" value="TRANSCRIPTIONAL REGULATORY PROTEIN"/>
    <property type="match status" value="1"/>
</dbReference>
<evidence type="ECO:0000256" key="4">
    <source>
        <dbReference type="PROSITE-ProRule" id="PRU00335"/>
    </source>
</evidence>
<dbReference type="PRINTS" id="PR00455">
    <property type="entry name" value="HTHTETR"/>
</dbReference>
<protein>
    <submittedName>
        <fullName evidence="6">TetR/AcrR family transcriptional regulator</fullName>
    </submittedName>
</protein>
<dbReference type="Gene3D" id="1.10.10.60">
    <property type="entry name" value="Homeodomain-like"/>
    <property type="match status" value="1"/>
</dbReference>
<keyword evidence="7" id="KW-1185">Reference proteome</keyword>
<dbReference type="Gene3D" id="1.10.357.10">
    <property type="entry name" value="Tetracycline Repressor, domain 2"/>
    <property type="match status" value="1"/>
</dbReference>
<evidence type="ECO:0000313" key="6">
    <source>
        <dbReference type="EMBL" id="QNN65291.1"/>
    </source>
</evidence>
<evidence type="ECO:0000256" key="1">
    <source>
        <dbReference type="ARBA" id="ARBA00023015"/>
    </source>
</evidence>
<dbReference type="GO" id="GO:0003677">
    <property type="term" value="F:DNA binding"/>
    <property type="evidence" value="ECO:0007669"/>
    <property type="project" value="UniProtKB-UniRule"/>
</dbReference>
<sequence>MNKPESLVSRGRPREFCVDAALAKALRVFWSKGYEGASLTDLTDAMGITRPSLYAAFGNKEELFRKALDLYEQEKLTYVGASLSKPTAREVAESFLRGSVDNATSCNEPHGCMGVIASMQCGAEAQGIRSEVLKRGKVVRQAIVDRFQLALDQGDLPAGTDVEGLTSLLFALIQGISMQAGNGATKEELDRLVDTGLAMWPSK</sequence>
<dbReference type="InterPro" id="IPR036271">
    <property type="entry name" value="Tet_transcr_reg_TetR-rel_C_sf"/>
</dbReference>
<name>A0A7G9SBR6_9SPHN</name>
<dbReference type="KEGG" id="srhi:H9L12_01230"/>